<feature type="compositionally biased region" description="Polar residues" evidence="1">
    <location>
        <begin position="426"/>
        <end position="437"/>
    </location>
</feature>
<dbReference type="AlphaFoldDB" id="A0A8X6HL97"/>
<feature type="compositionally biased region" description="Basic and acidic residues" evidence="1">
    <location>
        <begin position="1159"/>
        <end position="1170"/>
    </location>
</feature>
<evidence type="ECO:0000256" key="1">
    <source>
        <dbReference type="SAM" id="MobiDB-lite"/>
    </source>
</evidence>
<feature type="region of interest" description="Disordered" evidence="1">
    <location>
        <begin position="413"/>
        <end position="498"/>
    </location>
</feature>
<proteinExistence type="predicted"/>
<accession>A0A8X6HL97</accession>
<organism evidence="2 3">
    <name type="scientific">Trichonephila clavata</name>
    <name type="common">Joro spider</name>
    <name type="synonym">Nephila clavata</name>
    <dbReference type="NCBI Taxonomy" id="2740835"/>
    <lineage>
        <taxon>Eukaryota</taxon>
        <taxon>Metazoa</taxon>
        <taxon>Ecdysozoa</taxon>
        <taxon>Arthropoda</taxon>
        <taxon>Chelicerata</taxon>
        <taxon>Arachnida</taxon>
        <taxon>Araneae</taxon>
        <taxon>Araneomorphae</taxon>
        <taxon>Entelegynae</taxon>
        <taxon>Araneoidea</taxon>
        <taxon>Nephilidae</taxon>
        <taxon>Trichonephila</taxon>
    </lineage>
</organism>
<name>A0A8X6HL97_TRICU</name>
<feature type="compositionally biased region" description="Basic and acidic residues" evidence="1">
    <location>
        <begin position="32"/>
        <end position="42"/>
    </location>
</feature>
<sequence length="1170" mass="131480">MHGNNDKGSRGNRVIPSDRFERYTGSNPVMLEARERQRRESSKPSSQMESSSSTSAGSSKEGKKIFGLFASSTNIGEYLQRIGEKIIKRHYLSGTEVAGKYYNLNYFPFVSGANVDKEYLGNGIVKVKLADSTNNEVIRNLKVHFANEFERAVISKVVARLQKAGVTEEEAYKWIRGTVQTGAIGSPYLYCIAFSDGYLYDSETFEVVKAMYIEEFNSRLKECHVKSSDFYEYKDDMLYIKDVSDKVVKSVTEYVKGRVALDFRTPGSVESKVENCKNVLSELILEATGKYVEGYDYDDFTDEKKMKDGHSFALIPFIEIDDGQFETLSFNDARKINRVFNKEIPNVDDNFISDIRGKTANPQFANCKEPVYAFSNKQIAQLLPKIMESPIAYNQINGRFEFVVDLENFKRRGSSRSSSTVTSPTHAGSSGLETPPNSRKRNRDSGLGDSPPRPEDSVAHSSSGGPRSLFGQPQAQRVPTRNQDGVLKDSPRRESEKFPVLLPVNQLDVPGTSREFLPRSHLSSSVTNPHSSKCVGAAKNVQAGTSAWSQPMGAWPLPASSAEPSLWQPSRPSSWKGASESGSAWTSQPIGFWSSQSTSGNQWMPSQQLTEPGPSCSFWQKPSQVSSFMVNESSSSGCKTSNELPPSNKLNNKEKELIEALLYTFNLTNYTFGDVYTNFFAKDGKIVSLLHDNVDREKYLQKVKASIIKKYYETKKEARELYDLDEFPFKLNCEEKQGKTVVANISSGALSNLKILFSQKFGKNVDAIDISAVKKVEKREKDEWVDRQLLNKDSLEEACQDCFPDEEAMKIIPIAFEEAMKIIPIAFEEGEYVLDRSRDTCEVKLLLREQLRRFRNTSVAGKGESGDKPLTKEEKELFKALLYWFNLNNYTFEYTHTNFTVKNGEIATFTDNGFNVKEYLQELRDSTIEDYCVTEEEAYDLNEFPFKFLSNCKKNQGTTVVANISSGVLLNLKKLFIQEYKKKVEIKDIDINIVEEDVKSKKDLWVNSQVQKLGVRPREAITTCYPDESALEHIPIIRDKGGYRLDHTYSAKEVKSFLQGYAKGTSKAKKMKSEDNKDSGYSSGFVTDAENVSSKAEATTSGYESMGCENTGKKSLKRKSPSPEDRGSPGKSLRSENSNSSSEEARDSPRSNLSDSEPEQVREQLSKTGI</sequence>
<dbReference type="OrthoDB" id="8342811at2759"/>
<feature type="compositionally biased region" description="Polar residues" evidence="1">
    <location>
        <begin position="521"/>
        <end position="531"/>
    </location>
</feature>
<comment type="caution">
    <text evidence="2">The sequence shown here is derived from an EMBL/GenBank/DDBJ whole genome shotgun (WGS) entry which is preliminary data.</text>
</comment>
<feature type="region of interest" description="Disordered" evidence="1">
    <location>
        <begin position="1"/>
        <end position="60"/>
    </location>
</feature>
<feature type="region of interest" description="Disordered" evidence="1">
    <location>
        <begin position="1065"/>
        <end position="1170"/>
    </location>
</feature>
<keyword evidence="3" id="KW-1185">Reference proteome</keyword>
<evidence type="ECO:0000313" key="2">
    <source>
        <dbReference type="EMBL" id="GFR25769.1"/>
    </source>
</evidence>
<feature type="compositionally biased region" description="Low complexity" evidence="1">
    <location>
        <begin position="43"/>
        <end position="59"/>
    </location>
</feature>
<dbReference type="Proteomes" id="UP000887116">
    <property type="component" value="Unassembled WGS sequence"/>
</dbReference>
<feature type="region of interest" description="Disordered" evidence="1">
    <location>
        <begin position="547"/>
        <end position="615"/>
    </location>
</feature>
<feature type="region of interest" description="Disordered" evidence="1">
    <location>
        <begin position="510"/>
        <end position="533"/>
    </location>
</feature>
<feature type="compositionally biased region" description="Low complexity" evidence="1">
    <location>
        <begin position="415"/>
        <end position="425"/>
    </location>
</feature>
<feature type="compositionally biased region" description="Polar residues" evidence="1">
    <location>
        <begin position="1079"/>
        <end position="1103"/>
    </location>
</feature>
<feature type="compositionally biased region" description="Basic and acidic residues" evidence="1">
    <location>
        <begin position="486"/>
        <end position="497"/>
    </location>
</feature>
<feature type="compositionally biased region" description="Polar residues" evidence="1">
    <location>
        <begin position="459"/>
        <end position="483"/>
    </location>
</feature>
<evidence type="ECO:0000313" key="3">
    <source>
        <dbReference type="Proteomes" id="UP000887116"/>
    </source>
</evidence>
<reference evidence="2" key="1">
    <citation type="submission" date="2020-07" db="EMBL/GenBank/DDBJ databases">
        <title>Multicomponent nature underlies the extraordinary mechanical properties of spider dragline silk.</title>
        <authorList>
            <person name="Kono N."/>
            <person name="Nakamura H."/>
            <person name="Mori M."/>
            <person name="Yoshida Y."/>
            <person name="Ohtoshi R."/>
            <person name="Malay A.D."/>
            <person name="Moran D.A.P."/>
            <person name="Tomita M."/>
            <person name="Numata K."/>
            <person name="Arakawa K."/>
        </authorList>
    </citation>
    <scope>NUCLEOTIDE SEQUENCE</scope>
</reference>
<gene>
    <name evidence="2" type="primary">WD_0838</name>
    <name evidence="2" type="ORF">TNCT_142751</name>
</gene>
<feature type="compositionally biased region" description="Polar residues" evidence="1">
    <location>
        <begin position="580"/>
        <end position="610"/>
    </location>
</feature>
<protein>
    <submittedName>
        <fullName evidence="2">Uncharacterized protein</fullName>
    </submittedName>
</protein>
<dbReference type="EMBL" id="BMAO01028576">
    <property type="protein sequence ID" value="GFR25769.1"/>
    <property type="molecule type" value="Genomic_DNA"/>
</dbReference>